<evidence type="ECO:0000256" key="8">
    <source>
        <dbReference type="ARBA" id="ARBA00022777"/>
    </source>
</evidence>
<evidence type="ECO:0000313" key="19">
    <source>
        <dbReference type="Proteomes" id="UP000186705"/>
    </source>
</evidence>
<name>A0A1U7NME1_9FIRM</name>
<evidence type="ECO:0000313" key="18">
    <source>
        <dbReference type="EMBL" id="OLU46364.1"/>
    </source>
</evidence>
<dbReference type="GeneID" id="78275543"/>
<dbReference type="PANTHER" id="PTHR22931">
    <property type="entry name" value="PHOSPHOENOLPYRUVATE DIKINASE-RELATED"/>
    <property type="match status" value="1"/>
</dbReference>
<dbReference type="Gene3D" id="3.30.1490.20">
    <property type="entry name" value="ATP-grasp fold, A domain"/>
    <property type="match status" value="1"/>
</dbReference>
<comment type="similarity">
    <text evidence="2 11">Belongs to the PEP-utilizing enzyme family.</text>
</comment>
<dbReference type="InterPro" id="IPR002192">
    <property type="entry name" value="PPDK_AMP/ATP-bd"/>
</dbReference>
<feature type="binding site" evidence="13">
    <location>
        <position position="769"/>
    </location>
    <ligand>
        <name>substrate</name>
    </ligand>
</feature>
<feature type="domain" description="Pyruvate phosphate dikinase AMP/ATP-binding" evidence="16">
    <location>
        <begin position="58"/>
        <end position="291"/>
    </location>
</feature>
<organism evidence="18 19">
    <name type="scientific">Dubosiella newyorkensis</name>
    <dbReference type="NCBI Taxonomy" id="1862672"/>
    <lineage>
        <taxon>Bacteria</taxon>
        <taxon>Bacillati</taxon>
        <taxon>Bacillota</taxon>
        <taxon>Erysipelotrichia</taxon>
        <taxon>Erysipelotrichales</taxon>
        <taxon>Erysipelotrichaceae</taxon>
        <taxon>Dubosiella</taxon>
    </lineage>
</organism>
<evidence type="ECO:0000256" key="12">
    <source>
        <dbReference type="PIRSR" id="PIRSR000853-1"/>
    </source>
</evidence>
<evidence type="ECO:0000256" key="5">
    <source>
        <dbReference type="ARBA" id="ARBA00022679"/>
    </source>
</evidence>
<feature type="domain" description="PEP-utilising enzyme mobile" evidence="15">
    <location>
        <begin position="422"/>
        <end position="503"/>
    </location>
</feature>
<sequence>METKYVYLFNEGDANMRNLLGGKGANLAEMSKLGMPVPNGFTITTEACNKYYDDGEVISDEIQAQIMEYLEKLEEETGKKFGDQENPLLVSVRSGARASMPGMMDTILNLGINDVVANTIAEKSGNERFAYDSYRRFIQMFADVVKGLSKKRFEEIIDEVKAERGIKDDLELTADDMKTLVEKFKEFYRSELGEDFPTDPKTQMMEAIEAVFRSWNNERAIYYRRMNDIPSNWGTAVNVQMMVFGNMGEDCGTGVAFTRNPATGENKLYGEFLMNAQGEDVVAGVRTPKKIDQLKEVSPTAYDQFVEICSKLENHYKNMQDMEFTIENGKLFMLQTRNGKRTAQAALKIACDMVDEGLISTDEALMMVEPQQLDSLLHPTFAKEALEAAEVITSALPASPGAGCGQIVFTAEEAKEEADKGKKVILVRLETSPEDIEGMAVSQGILTVRGGMTSHAAVVARGMGACCVSGAGDIEMNEEEGSFKVNGKTFKRGDWISIDGSTGNVYGEAIETVPAEISGDFERFMEWADKRRRLKVRTNADTPKDAKQAVDFGAEGIGLVRTEHMFFEGDKIKAIREMIVAKNDDQMQAALDKLEPMQQKDFEGIYEAMEGRPVTIRYLDPPLHEFVPTNPEDIKELANEMNISEAELNQVISNLHEVNPMMGHRGSRLDVSNPGIAKMQTAAVIKAALNVNKKHPEWNIEPEIMLPLIGDLAELKYVKKLVTETADAILKEAGSDMKYHVGTMIEVPRAALLADEIAEEAEFFSFGTNDLTQLTFGFSRDDAGKFLPQYYAAKIYENDPFARLDQNGVGKLIEMAANLGRKTRPDMKLGVCGEHGGDPASIEFVDKVGLNYVSCSPFRVPIARLAAAQATIKNEKA</sequence>
<dbReference type="InterPro" id="IPR040442">
    <property type="entry name" value="Pyrv_kinase-like_dom_sf"/>
</dbReference>
<dbReference type="Gene3D" id="3.30.470.20">
    <property type="entry name" value="ATP-grasp fold, B domain"/>
    <property type="match status" value="1"/>
</dbReference>
<gene>
    <name evidence="18" type="ORF">BO225_06245</name>
</gene>
<dbReference type="GO" id="GO:0005524">
    <property type="term" value="F:ATP binding"/>
    <property type="evidence" value="ECO:0007669"/>
    <property type="project" value="UniProtKB-UniRule"/>
</dbReference>
<dbReference type="GO" id="GO:0016301">
    <property type="term" value="F:kinase activity"/>
    <property type="evidence" value="ECO:0007669"/>
    <property type="project" value="UniProtKB-UniRule"/>
</dbReference>
<dbReference type="SUPFAM" id="SSF51621">
    <property type="entry name" value="Phosphoenolpyruvate/pyruvate domain"/>
    <property type="match status" value="1"/>
</dbReference>
<dbReference type="InterPro" id="IPR018274">
    <property type="entry name" value="PEP_util_AS"/>
</dbReference>
<dbReference type="Pfam" id="PF01326">
    <property type="entry name" value="PPDK_N"/>
    <property type="match status" value="2"/>
</dbReference>
<dbReference type="SUPFAM" id="SSF56059">
    <property type="entry name" value="Glutathione synthetase ATP-binding domain-like"/>
    <property type="match status" value="1"/>
</dbReference>
<comment type="caution">
    <text evidence="18">The sequence shown here is derived from an EMBL/GenBank/DDBJ whole genome shotgun (WGS) entry which is preliminary data.</text>
</comment>
<evidence type="ECO:0000256" key="2">
    <source>
        <dbReference type="ARBA" id="ARBA00007837"/>
    </source>
</evidence>
<feature type="binding site" evidence="13">
    <location>
        <position position="767"/>
    </location>
    <ligand>
        <name>substrate</name>
    </ligand>
</feature>
<comment type="cofactor">
    <cofactor evidence="1 11 14">
        <name>Mg(2+)</name>
        <dbReference type="ChEBI" id="CHEBI:18420"/>
    </cofactor>
</comment>
<dbReference type="STRING" id="1862672.BO225_06245"/>
<keyword evidence="9" id="KW-0067">ATP-binding</keyword>
<dbReference type="GO" id="GO:0046872">
    <property type="term" value="F:metal ion binding"/>
    <property type="evidence" value="ECO:0007669"/>
    <property type="project" value="UniProtKB-UniRule"/>
</dbReference>
<dbReference type="AlphaFoldDB" id="A0A1U7NME1"/>
<feature type="binding site" evidence="13">
    <location>
        <position position="561"/>
    </location>
    <ligand>
        <name>substrate</name>
    </ligand>
</feature>
<dbReference type="InterPro" id="IPR023151">
    <property type="entry name" value="PEP_util_CS"/>
</dbReference>
<feature type="domain" description="Pyruvate phosphate dikinase AMP/ATP-binding" evidence="16">
    <location>
        <begin position="302"/>
        <end position="356"/>
    </location>
</feature>
<dbReference type="Gene3D" id="3.20.20.60">
    <property type="entry name" value="Phosphoenolpyruvate-binding domains"/>
    <property type="match status" value="1"/>
</dbReference>
<evidence type="ECO:0000256" key="13">
    <source>
        <dbReference type="PIRSR" id="PIRSR000853-2"/>
    </source>
</evidence>
<dbReference type="SUPFAM" id="SSF52009">
    <property type="entry name" value="Phosphohistidine domain"/>
    <property type="match status" value="1"/>
</dbReference>
<dbReference type="Gene3D" id="3.50.30.10">
    <property type="entry name" value="Phosphohistidine domain"/>
    <property type="match status" value="1"/>
</dbReference>
<dbReference type="InterPro" id="IPR010121">
    <property type="entry name" value="Pyruvate_phosphate_dikinase"/>
</dbReference>
<feature type="binding site" evidence="13">
    <location>
        <position position="617"/>
    </location>
    <ligand>
        <name>substrate</name>
    </ligand>
</feature>
<evidence type="ECO:0000256" key="14">
    <source>
        <dbReference type="PIRSR" id="PIRSR000853-3"/>
    </source>
</evidence>
<keyword evidence="8 18" id="KW-0418">Kinase</keyword>
<evidence type="ECO:0000259" key="16">
    <source>
        <dbReference type="Pfam" id="PF01326"/>
    </source>
</evidence>
<reference evidence="18 19" key="1">
    <citation type="submission" date="2016-11" db="EMBL/GenBank/DDBJ databases">
        <title>Description of two novel members of the family Erysipelotrichaceae: Ileibacterium lipovorans gen. nov., sp. nov. and Dubosiella newyorkensis, gen. nov., sp. nov.</title>
        <authorList>
            <person name="Cox L.M."/>
            <person name="Sohn J."/>
            <person name="Tyrrell K.L."/>
            <person name="Citron D.M."/>
            <person name="Lawson P.A."/>
            <person name="Patel N.B."/>
            <person name="Iizumi T."/>
            <person name="Perez-Perez G.I."/>
            <person name="Goldstein E.J."/>
            <person name="Blaser M.J."/>
        </authorList>
    </citation>
    <scope>NUCLEOTIDE SEQUENCE [LARGE SCALE GENOMIC DNA]</scope>
    <source>
        <strain evidence="18 19">NYU-BL-A4</strain>
    </source>
</reference>
<feature type="binding site" evidence="13">
    <location>
        <position position="768"/>
    </location>
    <ligand>
        <name>substrate</name>
    </ligand>
</feature>
<dbReference type="InterPro" id="IPR036637">
    <property type="entry name" value="Phosphohistidine_dom_sf"/>
</dbReference>
<evidence type="ECO:0000256" key="11">
    <source>
        <dbReference type="PIRNR" id="PIRNR000853"/>
    </source>
</evidence>
<dbReference type="EMBL" id="MPKA01000065">
    <property type="protein sequence ID" value="OLU46364.1"/>
    <property type="molecule type" value="Genomic_DNA"/>
</dbReference>
<proteinExistence type="inferred from homology"/>
<evidence type="ECO:0000256" key="10">
    <source>
        <dbReference type="ARBA" id="ARBA00022842"/>
    </source>
</evidence>
<keyword evidence="5" id="KW-0808">Transferase</keyword>
<dbReference type="PANTHER" id="PTHR22931:SF9">
    <property type="entry name" value="PYRUVATE, PHOSPHATE DIKINASE 1, CHLOROPLASTIC"/>
    <property type="match status" value="1"/>
</dbReference>
<dbReference type="Pfam" id="PF00391">
    <property type="entry name" value="PEP-utilizers"/>
    <property type="match status" value="1"/>
</dbReference>
<dbReference type="RefSeq" id="WP_076341412.1">
    <property type="nucleotide sequence ID" value="NZ_CAPDDE010000007.1"/>
</dbReference>
<keyword evidence="10 14" id="KW-0460">Magnesium</keyword>
<feature type="active site" description="Proton donor" evidence="12">
    <location>
        <position position="832"/>
    </location>
</feature>
<dbReference type="InterPro" id="IPR000121">
    <property type="entry name" value="PEP_util_C"/>
</dbReference>
<dbReference type="Pfam" id="PF02896">
    <property type="entry name" value="PEP-utilizers_C"/>
    <property type="match status" value="1"/>
</dbReference>
<evidence type="ECO:0000256" key="9">
    <source>
        <dbReference type="ARBA" id="ARBA00022840"/>
    </source>
</evidence>
<feature type="binding site" evidence="13">
    <location>
        <position position="770"/>
    </location>
    <ligand>
        <name>substrate</name>
    </ligand>
</feature>
<keyword evidence="18" id="KW-0670">Pyruvate</keyword>
<dbReference type="InterPro" id="IPR013815">
    <property type="entry name" value="ATP_grasp_subdomain_1"/>
</dbReference>
<dbReference type="Proteomes" id="UP000186705">
    <property type="component" value="Unassembled WGS sequence"/>
</dbReference>
<dbReference type="PROSITE" id="PS00370">
    <property type="entry name" value="PEP_ENZYMES_PHOS_SITE"/>
    <property type="match status" value="1"/>
</dbReference>
<evidence type="ECO:0000256" key="3">
    <source>
        <dbReference type="ARBA" id="ARBA00011994"/>
    </source>
</evidence>
<accession>A0A1U7NME1</accession>
<evidence type="ECO:0000259" key="15">
    <source>
        <dbReference type="Pfam" id="PF00391"/>
    </source>
</evidence>
<feature type="binding site" evidence="13">
    <location>
        <position position="746"/>
    </location>
    <ligand>
        <name>substrate</name>
    </ligand>
</feature>
<feature type="active site" description="Tele-phosphohistidine intermediate" evidence="12">
    <location>
        <position position="455"/>
    </location>
</feature>
<dbReference type="InterPro" id="IPR015813">
    <property type="entry name" value="Pyrv/PenolPyrv_kinase-like_dom"/>
</dbReference>
<evidence type="ECO:0000259" key="17">
    <source>
        <dbReference type="Pfam" id="PF02896"/>
    </source>
</evidence>
<keyword evidence="7" id="KW-0547">Nucleotide-binding</keyword>
<evidence type="ECO:0000256" key="4">
    <source>
        <dbReference type="ARBA" id="ARBA00020138"/>
    </source>
</evidence>
<dbReference type="Gene3D" id="1.20.80.30">
    <property type="match status" value="1"/>
</dbReference>
<dbReference type="NCBIfam" id="NF004531">
    <property type="entry name" value="PRK05878.1"/>
    <property type="match status" value="1"/>
</dbReference>
<feature type="domain" description="PEP-utilising enzyme C-terminal" evidence="17">
    <location>
        <begin position="519"/>
        <end position="870"/>
    </location>
</feature>
<dbReference type="GO" id="GO:0050242">
    <property type="term" value="F:pyruvate, phosphate dikinase activity"/>
    <property type="evidence" value="ECO:0007669"/>
    <property type="project" value="UniProtKB-UniRule"/>
</dbReference>
<protein>
    <recommendedName>
        <fullName evidence="4 11">Pyruvate, phosphate dikinase</fullName>
        <ecNumber evidence="3 11">2.7.9.1</ecNumber>
    </recommendedName>
</protein>
<dbReference type="Gene3D" id="1.10.189.10">
    <property type="entry name" value="Pyruvate Phosphate Dikinase, domain 2"/>
    <property type="match status" value="1"/>
</dbReference>
<dbReference type="InterPro" id="IPR008279">
    <property type="entry name" value="PEP-util_enz_mobile_dom"/>
</dbReference>
<keyword evidence="6 14" id="KW-0479">Metal-binding</keyword>
<evidence type="ECO:0000256" key="1">
    <source>
        <dbReference type="ARBA" id="ARBA00001946"/>
    </source>
</evidence>
<dbReference type="PIRSF" id="PIRSF000853">
    <property type="entry name" value="PPDK"/>
    <property type="match status" value="1"/>
</dbReference>
<dbReference type="EC" id="2.7.9.1" evidence="3 11"/>
<dbReference type="NCBIfam" id="TIGR01828">
    <property type="entry name" value="pyru_phos_dikin"/>
    <property type="match status" value="1"/>
</dbReference>
<comment type="catalytic activity">
    <reaction evidence="11">
        <text>pyruvate + phosphate + ATP = phosphoenolpyruvate + AMP + diphosphate + H(+)</text>
        <dbReference type="Rhea" id="RHEA:10756"/>
        <dbReference type="ChEBI" id="CHEBI:15361"/>
        <dbReference type="ChEBI" id="CHEBI:15378"/>
        <dbReference type="ChEBI" id="CHEBI:30616"/>
        <dbReference type="ChEBI" id="CHEBI:33019"/>
        <dbReference type="ChEBI" id="CHEBI:43474"/>
        <dbReference type="ChEBI" id="CHEBI:58702"/>
        <dbReference type="ChEBI" id="CHEBI:456215"/>
        <dbReference type="EC" id="2.7.9.1"/>
    </reaction>
</comment>
<feature type="binding site" evidence="14">
    <location>
        <position position="746"/>
    </location>
    <ligand>
        <name>Mg(2+)</name>
        <dbReference type="ChEBI" id="CHEBI:18420"/>
    </ligand>
</feature>
<feature type="binding site" evidence="14">
    <location>
        <position position="770"/>
    </location>
    <ligand>
        <name>Mg(2+)</name>
        <dbReference type="ChEBI" id="CHEBI:18420"/>
    </ligand>
</feature>
<dbReference type="OrthoDB" id="9765468at2"/>
<evidence type="ECO:0000256" key="6">
    <source>
        <dbReference type="ARBA" id="ARBA00022723"/>
    </source>
</evidence>
<dbReference type="PROSITE" id="PS00742">
    <property type="entry name" value="PEP_ENZYMES_2"/>
    <property type="match status" value="1"/>
</dbReference>
<keyword evidence="19" id="KW-1185">Reference proteome</keyword>
<evidence type="ECO:0000256" key="7">
    <source>
        <dbReference type="ARBA" id="ARBA00022741"/>
    </source>
</evidence>